<reference evidence="1" key="1">
    <citation type="submission" date="2019-09" db="EMBL/GenBank/DDBJ databases">
        <authorList>
            <person name="Teo W.F.A."/>
            <person name="Duangmal K."/>
        </authorList>
    </citation>
    <scope>NUCLEOTIDE SEQUENCE [LARGE SCALE GENOMIC DNA]</scope>
    <source>
        <strain evidence="1">K81G1</strain>
    </source>
</reference>
<name>A0A5N0UZJ5_9PSEU</name>
<dbReference type="Pfam" id="PF05133">
    <property type="entry name" value="SPP1_portal"/>
    <property type="match status" value="1"/>
</dbReference>
<dbReference type="RefSeq" id="WP_144748824.1">
    <property type="nucleotide sequence ID" value="NZ_VMNW02000056.1"/>
</dbReference>
<dbReference type="EMBL" id="VMNW02000056">
    <property type="protein sequence ID" value="KAA9155542.1"/>
    <property type="molecule type" value="Genomic_DNA"/>
</dbReference>
<dbReference type="AlphaFoldDB" id="A0A5N0UZJ5"/>
<dbReference type="Proteomes" id="UP000319769">
    <property type="component" value="Unassembled WGS sequence"/>
</dbReference>
<keyword evidence="2" id="KW-1185">Reference proteome</keyword>
<evidence type="ECO:0000313" key="2">
    <source>
        <dbReference type="Proteomes" id="UP000319769"/>
    </source>
</evidence>
<evidence type="ECO:0000313" key="1">
    <source>
        <dbReference type="EMBL" id="KAA9155542.1"/>
    </source>
</evidence>
<protein>
    <submittedName>
        <fullName evidence="1">Phage portal protein</fullName>
    </submittedName>
</protein>
<accession>A0A5N0UZJ5</accession>
<sequence>MAAPSELNRLLTGLDATHGRICKLNKYYDAELVATQLGINIPPRLHALAFALALCRLVTSIYEERLEISEIVATGDDDATQTIQRWRTLNAMLEKESLVHTEALAVGRGWVVIGAHPTIDNTPLLTVESAGSLFGRRDPATGELISVVRRYGDDDDQRASLYLPNGTEYYGRTSNGTWDVDSSIEPVDHGLGIVPVVPVVNRARIDRPWGRSEFEDILGLVDAICRSFTSLAGAQELAALPGRVLTGVTEEDFKDEDGNVITEIDLYLGRILALQNKDAQVKEFTAAQLSQFTSTAMFYLKQVAGLTGIPSRHFGIASESNPASADSIRADDSRMDRRATRIGASFATPWSKVYTIAAKLVLNEDWAVETRFRSPSTLNLAAQADAATKLAGAKMPDGTPLVTRNWILKNILGMSTVEADAVVEATEDSALQQLLNAVRE</sequence>
<comment type="caution">
    <text evidence="1">The sequence shown here is derived from an EMBL/GenBank/DDBJ whole genome shotgun (WGS) entry which is preliminary data.</text>
</comment>
<organism evidence="1 2">
    <name type="scientific">Amycolatopsis acidicola</name>
    <dbReference type="NCBI Taxonomy" id="2596893"/>
    <lineage>
        <taxon>Bacteria</taxon>
        <taxon>Bacillati</taxon>
        <taxon>Actinomycetota</taxon>
        <taxon>Actinomycetes</taxon>
        <taxon>Pseudonocardiales</taxon>
        <taxon>Pseudonocardiaceae</taxon>
        <taxon>Amycolatopsis</taxon>
    </lineage>
</organism>
<dbReference type="OrthoDB" id="1780383at2"/>
<dbReference type="InterPro" id="IPR021145">
    <property type="entry name" value="Portal_protein_SPP1_Gp6-like"/>
</dbReference>
<proteinExistence type="predicted"/>
<gene>
    <name evidence="1" type="ORF">FPZ12_029545</name>
</gene>